<name>A0A6A5VF86_9PLEO</name>
<proteinExistence type="predicted"/>
<evidence type="ECO:0000313" key="3">
    <source>
        <dbReference type="Proteomes" id="UP000800036"/>
    </source>
</evidence>
<dbReference type="Proteomes" id="UP000800036">
    <property type="component" value="Unassembled WGS sequence"/>
</dbReference>
<dbReference type="AlphaFoldDB" id="A0A6A5VF86"/>
<reference evidence="2" key="1">
    <citation type="journal article" date="2020" name="Stud. Mycol.">
        <title>101 Dothideomycetes genomes: a test case for predicting lifestyles and emergence of pathogens.</title>
        <authorList>
            <person name="Haridas S."/>
            <person name="Albert R."/>
            <person name="Binder M."/>
            <person name="Bloem J."/>
            <person name="Labutti K."/>
            <person name="Salamov A."/>
            <person name="Andreopoulos B."/>
            <person name="Baker S."/>
            <person name="Barry K."/>
            <person name="Bills G."/>
            <person name="Bluhm B."/>
            <person name="Cannon C."/>
            <person name="Castanera R."/>
            <person name="Culley D."/>
            <person name="Daum C."/>
            <person name="Ezra D."/>
            <person name="Gonzalez J."/>
            <person name="Henrissat B."/>
            <person name="Kuo A."/>
            <person name="Liang C."/>
            <person name="Lipzen A."/>
            <person name="Lutzoni F."/>
            <person name="Magnuson J."/>
            <person name="Mondo S."/>
            <person name="Nolan M."/>
            <person name="Ohm R."/>
            <person name="Pangilinan J."/>
            <person name="Park H.-J."/>
            <person name="Ramirez L."/>
            <person name="Alfaro M."/>
            <person name="Sun H."/>
            <person name="Tritt A."/>
            <person name="Yoshinaga Y."/>
            <person name="Zwiers L.-H."/>
            <person name="Turgeon B."/>
            <person name="Goodwin S."/>
            <person name="Spatafora J."/>
            <person name="Crous P."/>
            <person name="Grigoriev I."/>
        </authorList>
    </citation>
    <scope>NUCLEOTIDE SEQUENCE</scope>
    <source>
        <strain evidence="2">CBS 107.79</strain>
    </source>
</reference>
<evidence type="ECO:0000313" key="2">
    <source>
        <dbReference type="EMBL" id="KAF1975735.1"/>
    </source>
</evidence>
<gene>
    <name evidence="2" type="ORF">BU23DRAFT_566403</name>
</gene>
<feature type="compositionally biased region" description="Polar residues" evidence="1">
    <location>
        <begin position="173"/>
        <end position="183"/>
    </location>
</feature>
<dbReference type="EMBL" id="ML976669">
    <property type="protein sequence ID" value="KAF1975735.1"/>
    <property type="molecule type" value="Genomic_DNA"/>
</dbReference>
<sequence length="294" mass="32652">MAWDALLELTEKPVHRRKLFVGHTVLSQSIDRDGSSQKLKIGLITVGGKDYVISAYWAAASMVRYNFDGGKAPGHSQVEDFKLDHPFNCPLEAIRGGATNRYHELGSLIMYYMLQEDIITAFRDTNSRSRPLLRVLRTACMAVAKMKEQNTAAATTAAQVPRDPEASAAGHSLDTNGDNTESEFLSKEERLESDLKAALEATGEKDKIIAAKDRVNAVLKRKLALEKDANEYAMENEDLILEVNNLEAHVGNIAPNMGRLARLEREHDQPHADHEQMTRNLARTLAGMPLESND</sequence>
<accession>A0A6A5VF86</accession>
<evidence type="ECO:0000256" key="1">
    <source>
        <dbReference type="SAM" id="MobiDB-lite"/>
    </source>
</evidence>
<organism evidence="2 3">
    <name type="scientific">Bimuria novae-zelandiae CBS 107.79</name>
    <dbReference type="NCBI Taxonomy" id="1447943"/>
    <lineage>
        <taxon>Eukaryota</taxon>
        <taxon>Fungi</taxon>
        <taxon>Dikarya</taxon>
        <taxon>Ascomycota</taxon>
        <taxon>Pezizomycotina</taxon>
        <taxon>Dothideomycetes</taxon>
        <taxon>Pleosporomycetidae</taxon>
        <taxon>Pleosporales</taxon>
        <taxon>Massarineae</taxon>
        <taxon>Didymosphaeriaceae</taxon>
        <taxon>Bimuria</taxon>
    </lineage>
</organism>
<feature type="region of interest" description="Disordered" evidence="1">
    <location>
        <begin position="153"/>
        <end position="188"/>
    </location>
</feature>
<protein>
    <submittedName>
        <fullName evidence="2">Uncharacterized protein</fullName>
    </submittedName>
</protein>
<keyword evidence="3" id="KW-1185">Reference proteome</keyword>